<comment type="subcellular location">
    <subcellularLocation>
        <location evidence="1 8">Cell membrane</location>
        <topology evidence="1 8">Multi-pass membrane protein</topology>
    </subcellularLocation>
</comment>
<evidence type="ECO:0000256" key="7">
    <source>
        <dbReference type="ARBA" id="ARBA00035585"/>
    </source>
</evidence>
<evidence type="ECO:0000256" key="5">
    <source>
        <dbReference type="ARBA" id="ARBA00023136"/>
    </source>
</evidence>
<evidence type="ECO:0000256" key="6">
    <source>
        <dbReference type="ARBA" id="ARBA00035120"/>
    </source>
</evidence>
<keyword evidence="2 8" id="KW-1003">Cell membrane</keyword>
<comment type="activity regulation">
    <text evidence="8">Na(+) is not transported, but it plays an essential structural role and its presence is essential for fluoride channel function.</text>
</comment>
<dbReference type="PANTHER" id="PTHR28259">
    <property type="entry name" value="FLUORIDE EXPORT PROTEIN 1-RELATED"/>
    <property type="match status" value="1"/>
</dbReference>
<feature type="transmembrane region" description="Helical" evidence="8">
    <location>
        <begin position="93"/>
        <end position="120"/>
    </location>
</feature>
<feature type="transmembrane region" description="Helical" evidence="8">
    <location>
        <begin position="34"/>
        <end position="54"/>
    </location>
</feature>
<dbReference type="GO" id="GO:0005886">
    <property type="term" value="C:plasma membrane"/>
    <property type="evidence" value="ECO:0007669"/>
    <property type="project" value="UniProtKB-SubCell"/>
</dbReference>
<dbReference type="OrthoDB" id="304656at2157"/>
<feature type="binding site" evidence="8">
    <location>
        <position position="71"/>
    </location>
    <ligand>
        <name>Na(+)</name>
        <dbReference type="ChEBI" id="CHEBI:29101"/>
        <note>structural</note>
    </ligand>
</feature>
<evidence type="ECO:0000313" key="10">
    <source>
        <dbReference type="Proteomes" id="UP000628840"/>
    </source>
</evidence>
<evidence type="ECO:0000313" key="9">
    <source>
        <dbReference type="EMBL" id="GGL27313.1"/>
    </source>
</evidence>
<keyword evidence="8" id="KW-0915">Sodium</keyword>
<gene>
    <name evidence="8" type="primary">fluC</name>
    <name evidence="8" type="synonym">crcB</name>
    <name evidence="9" type="ORF">GCM10009037_08680</name>
</gene>
<dbReference type="GO" id="GO:0140114">
    <property type="term" value="P:cellular detoxification of fluoride"/>
    <property type="evidence" value="ECO:0007669"/>
    <property type="project" value="UniProtKB-UniRule"/>
</dbReference>
<keyword evidence="3 8" id="KW-0812">Transmembrane</keyword>
<evidence type="ECO:0000256" key="1">
    <source>
        <dbReference type="ARBA" id="ARBA00004651"/>
    </source>
</evidence>
<evidence type="ECO:0000256" key="2">
    <source>
        <dbReference type="ARBA" id="ARBA00022475"/>
    </source>
</evidence>
<dbReference type="GO" id="GO:0062054">
    <property type="term" value="F:fluoride channel activity"/>
    <property type="evidence" value="ECO:0007669"/>
    <property type="project" value="UniProtKB-UniRule"/>
</dbReference>
<sequence length="121" mass="11719">MSSGFAAATLVGLGGALGALCRTAVGESVAADGFPASTLAVNVVGSFLLGLLTFAGVGGDAMLLLGTGACGAFTTFSSFAVETVRLWETGERVRAAITAVANLLGAGAAIALAWLILALAG</sequence>
<keyword evidence="5 8" id="KW-0472">Membrane</keyword>
<feature type="transmembrane region" description="Helical" evidence="8">
    <location>
        <begin position="61"/>
        <end position="81"/>
    </location>
</feature>
<dbReference type="InterPro" id="IPR003691">
    <property type="entry name" value="FluC"/>
</dbReference>
<keyword evidence="8" id="KW-0813">Transport</keyword>
<keyword evidence="8" id="KW-0407">Ion channel</keyword>
<protein>
    <recommendedName>
        <fullName evidence="8">Fluoride-specific ion channel FluC</fullName>
    </recommendedName>
</protein>
<name>A0A830EUZ7_9EURY</name>
<comment type="caution">
    <text evidence="9">The sequence shown here is derived from an EMBL/GenBank/DDBJ whole genome shotgun (WGS) entry which is preliminary data.</text>
</comment>
<keyword evidence="8" id="KW-0406">Ion transport</keyword>
<accession>A0A830EUZ7</accession>
<comment type="similarity">
    <text evidence="6 8">Belongs to the fluoride channel Fluc/FEX (TC 1.A.43) family.</text>
</comment>
<dbReference type="Pfam" id="PF02537">
    <property type="entry name" value="CRCB"/>
    <property type="match status" value="1"/>
</dbReference>
<comment type="catalytic activity">
    <reaction evidence="7">
        <text>fluoride(in) = fluoride(out)</text>
        <dbReference type="Rhea" id="RHEA:76159"/>
        <dbReference type="ChEBI" id="CHEBI:17051"/>
    </reaction>
    <physiologicalReaction direction="left-to-right" evidence="7">
        <dbReference type="Rhea" id="RHEA:76160"/>
    </physiologicalReaction>
</comment>
<keyword evidence="4 8" id="KW-1133">Transmembrane helix</keyword>
<feature type="binding site" evidence="8">
    <location>
        <position position="74"/>
    </location>
    <ligand>
        <name>Na(+)</name>
        <dbReference type="ChEBI" id="CHEBI:29101"/>
        <note>structural</note>
    </ligand>
</feature>
<dbReference type="AlphaFoldDB" id="A0A830EUZ7"/>
<dbReference type="EMBL" id="BMPF01000001">
    <property type="protein sequence ID" value="GGL27313.1"/>
    <property type="molecule type" value="Genomic_DNA"/>
</dbReference>
<evidence type="ECO:0000256" key="3">
    <source>
        <dbReference type="ARBA" id="ARBA00022692"/>
    </source>
</evidence>
<keyword evidence="8" id="KW-0479">Metal-binding</keyword>
<evidence type="ECO:0000256" key="8">
    <source>
        <dbReference type="HAMAP-Rule" id="MF_00454"/>
    </source>
</evidence>
<evidence type="ECO:0000256" key="4">
    <source>
        <dbReference type="ARBA" id="ARBA00022989"/>
    </source>
</evidence>
<dbReference type="GO" id="GO:0046872">
    <property type="term" value="F:metal ion binding"/>
    <property type="evidence" value="ECO:0007669"/>
    <property type="project" value="UniProtKB-KW"/>
</dbReference>
<comment type="function">
    <text evidence="8">Fluoride-specific ion channel. Important for reducing fluoride concentration in the cell, thus reducing its toxicity.</text>
</comment>
<dbReference type="PANTHER" id="PTHR28259:SF1">
    <property type="entry name" value="FLUORIDE EXPORT PROTEIN 1-RELATED"/>
    <property type="match status" value="1"/>
</dbReference>
<dbReference type="RefSeq" id="WP_188879502.1">
    <property type="nucleotide sequence ID" value="NZ_BMPF01000001.1"/>
</dbReference>
<dbReference type="HAMAP" id="MF_00454">
    <property type="entry name" value="FluC"/>
    <property type="match status" value="1"/>
</dbReference>
<organism evidence="9 10">
    <name type="scientific">Halarchaeum grantii</name>
    <dbReference type="NCBI Taxonomy" id="1193105"/>
    <lineage>
        <taxon>Archaea</taxon>
        <taxon>Methanobacteriati</taxon>
        <taxon>Methanobacteriota</taxon>
        <taxon>Stenosarchaea group</taxon>
        <taxon>Halobacteria</taxon>
        <taxon>Halobacteriales</taxon>
        <taxon>Halobacteriaceae</taxon>
    </lineage>
</organism>
<keyword evidence="10" id="KW-1185">Reference proteome</keyword>
<proteinExistence type="inferred from homology"/>
<reference evidence="9 10" key="1">
    <citation type="journal article" date="2019" name="Int. J. Syst. Evol. Microbiol.">
        <title>The Global Catalogue of Microorganisms (GCM) 10K type strain sequencing project: providing services to taxonomists for standard genome sequencing and annotation.</title>
        <authorList>
            <consortium name="The Broad Institute Genomics Platform"/>
            <consortium name="The Broad Institute Genome Sequencing Center for Infectious Disease"/>
            <person name="Wu L."/>
            <person name="Ma J."/>
        </authorList>
    </citation>
    <scope>NUCLEOTIDE SEQUENCE [LARGE SCALE GENOMIC DNA]</scope>
    <source>
        <strain evidence="9 10">JCM 19585</strain>
    </source>
</reference>
<dbReference type="Proteomes" id="UP000628840">
    <property type="component" value="Unassembled WGS sequence"/>
</dbReference>